<dbReference type="AlphaFoldDB" id="A0A6A5U4A6"/>
<sequence length="227" mass="25073">MAPSRVVELSNHIEQNTRKLDDSFSASKLPSPSFDASTPPDLPLPPDITEAKEAAPEAMDELQALPLGPMDKIFHKPIHTEWTGSEKSNQTAWNLAHHTKEGFLASPGGDEAKAKRFADSMSFVQASPGMQTSLVINNYDWSKYKTVVDVGGSHGVIALELVKRFPTIMVTVQGLPEVIATAPAVVDCDFFTEQLVKGADIYFFRMIFHNWGDDYCIQILRKLILAL</sequence>
<evidence type="ECO:0000256" key="1">
    <source>
        <dbReference type="ARBA" id="ARBA00022603"/>
    </source>
</evidence>
<dbReference type="OrthoDB" id="1606438at2759"/>
<dbReference type="PANTHER" id="PTHR43712">
    <property type="entry name" value="PUTATIVE (AFU_ORTHOLOGUE AFUA_4G14580)-RELATED"/>
    <property type="match status" value="1"/>
</dbReference>
<keyword evidence="1 6" id="KW-0489">Methyltransferase</keyword>
<evidence type="ECO:0000313" key="7">
    <source>
        <dbReference type="Proteomes" id="UP000800035"/>
    </source>
</evidence>
<dbReference type="Pfam" id="PF00891">
    <property type="entry name" value="Methyltransf_2"/>
    <property type="match status" value="1"/>
</dbReference>
<feature type="domain" description="O-methyltransferase C-terminal" evidence="5">
    <location>
        <begin position="88"/>
        <end position="224"/>
    </location>
</feature>
<protein>
    <submittedName>
        <fullName evidence="6">S-adenosyl-L-methionine-dependent methyltransferase</fullName>
    </submittedName>
</protein>
<dbReference type="PANTHER" id="PTHR43712:SF12">
    <property type="entry name" value="STERIGMATOCYSTIN 8-O-METHYLTRANSFERASE"/>
    <property type="match status" value="1"/>
</dbReference>
<dbReference type="GO" id="GO:0008171">
    <property type="term" value="F:O-methyltransferase activity"/>
    <property type="evidence" value="ECO:0007669"/>
    <property type="project" value="InterPro"/>
</dbReference>
<dbReference type="InterPro" id="IPR029063">
    <property type="entry name" value="SAM-dependent_MTases_sf"/>
</dbReference>
<feature type="region of interest" description="Disordered" evidence="4">
    <location>
        <begin position="1"/>
        <end position="47"/>
    </location>
</feature>
<organism evidence="6 7">
    <name type="scientific">Byssothecium circinans</name>
    <dbReference type="NCBI Taxonomy" id="147558"/>
    <lineage>
        <taxon>Eukaryota</taxon>
        <taxon>Fungi</taxon>
        <taxon>Dikarya</taxon>
        <taxon>Ascomycota</taxon>
        <taxon>Pezizomycotina</taxon>
        <taxon>Dothideomycetes</taxon>
        <taxon>Pleosporomycetidae</taxon>
        <taxon>Pleosporales</taxon>
        <taxon>Massarineae</taxon>
        <taxon>Massarinaceae</taxon>
        <taxon>Byssothecium</taxon>
    </lineage>
</organism>
<dbReference type="Proteomes" id="UP000800035">
    <property type="component" value="Unassembled WGS sequence"/>
</dbReference>
<keyword evidence="2 6" id="KW-0808">Transferase</keyword>
<dbReference type="GO" id="GO:0032259">
    <property type="term" value="P:methylation"/>
    <property type="evidence" value="ECO:0007669"/>
    <property type="project" value="UniProtKB-KW"/>
</dbReference>
<evidence type="ECO:0000259" key="5">
    <source>
        <dbReference type="Pfam" id="PF00891"/>
    </source>
</evidence>
<dbReference type="InterPro" id="IPR016461">
    <property type="entry name" value="COMT-like"/>
</dbReference>
<accession>A0A6A5U4A6</accession>
<dbReference type="SUPFAM" id="SSF53335">
    <property type="entry name" value="S-adenosyl-L-methionine-dependent methyltransferases"/>
    <property type="match status" value="1"/>
</dbReference>
<keyword evidence="3" id="KW-0949">S-adenosyl-L-methionine</keyword>
<evidence type="ECO:0000256" key="3">
    <source>
        <dbReference type="ARBA" id="ARBA00022691"/>
    </source>
</evidence>
<dbReference type="PROSITE" id="PS51683">
    <property type="entry name" value="SAM_OMT_II"/>
    <property type="match status" value="1"/>
</dbReference>
<proteinExistence type="predicted"/>
<dbReference type="EMBL" id="ML976984">
    <property type="protein sequence ID" value="KAF1959528.1"/>
    <property type="molecule type" value="Genomic_DNA"/>
</dbReference>
<evidence type="ECO:0000256" key="2">
    <source>
        <dbReference type="ARBA" id="ARBA00022679"/>
    </source>
</evidence>
<keyword evidence="7" id="KW-1185">Reference proteome</keyword>
<dbReference type="Gene3D" id="3.40.50.150">
    <property type="entry name" value="Vaccinia Virus protein VP39"/>
    <property type="match status" value="1"/>
</dbReference>
<gene>
    <name evidence="6" type="ORF">CC80DRAFT_532937</name>
</gene>
<feature type="compositionally biased region" description="Polar residues" evidence="4">
    <location>
        <begin position="24"/>
        <end position="36"/>
    </location>
</feature>
<reference evidence="6" key="1">
    <citation type="journal article" date="2020" name="Stud. Mycol.">
        <title>101 Dothideomycetes genomes: a test case for predicting lifestyles and emergence of pathogens.</title>
        <authorList>
            <person name="Haridas S."/>
            <person name="Albert R."/>
            <person name="Binder M."/>
            <person name="Bloem J."/>
            <person name="Labutti K."/>
            <person name="Salamov A."/>
            <person name="Andreopoulos B."/>
            <person name="Baker S."/>
            <person name="Barry K."/>
            <person name="Bills G."/>
            <person name="Bluhm B."/>
            <person name="Cannon C."/>
            <person name="Castanera R."/>
            <person name="Culley D."/>
            <person name="Daum C."/>
            <person name="Ezra D."/>
            <person name="Gonzalez J."/>
            <person name="Henrissat B."/>
            <person name="Kuo A."/>
            <person name="Liang C."/>
            <person name="Lipzen A."/>
            <person name="Lutzoni F."/>
            <person name="Magnuson J."/>
            <person name="Mondo S."/>
            <person name="Nolan M."/>
            <person name="Ohm R."/>
            <person name="Pangilinan J."/>
            <person name="Park H.-J."/>
            <person name="Ramirez L."/>
            <person name="Alfaro M."/>
            <person name="Sun H."/>
            <person name="Tritt A."/>
            <person name="Yoshinaga Y."/>
            <person name="Zwiers L.-H."/>
            <person name="Turgeon B."/>
            <person name="Goodwin S."/>
            <person name="Spatafora J."/>
            <person name="Crous P."/>
            <person name="Grigoriev I."/>
        </authorList>
    </citation>
    <scope>NUCLEOTIDE SEQUENCE</scope>
    <source>
        <strain evidence="6">CBS 675.92</strain>
    </source>
</reference>
<dbReference type="InterPro" id="IPR001077">
    <property type="entry name" value="COMT_C"/>
</dbReference>
<evidence type="ECO:0000313" key="6">
    <source>
        <dbReference type="EMBL" id="KAF1959528.1"/>
    </source>
</evidence>
<evidence type="ECO:0000256" key="4">
    <source>
        <dbReference type="SAM" id="MobiDB-lite"/>
    </source>
</evidence>
<name>A0A6A5U4A6_9PLEO</name>